<sequence>MYFKYFTNATVISVKDFLAYNGVNSGYIDSSNLS</sequence>
<dbReference type="AlphaFoldDB" id="A0A376LB06"/>
<accession>A0A376LB06</accession>
<name>A0A376LB06_ECOLX</name>
<evidence type="ECO:0000313" key="1">
    <source>
        <dbReference type="EMBL" id="STF40924.1"/>
    </source>
</evidence>
<protein>
    <submittedName>
        <fullName evidence="1">Uncharacterized protein</fullName>
    </submittedName>
</protein>
<dbReference type="EMBL" id="UGAB01000002">
    <property type="protein sequence ID" value="STF40924.1"/>
    <property type="molecule type" value="Genomic_DNA"/>
</dbReference>
<dbReference type="Proteomes" id="UP000254877">
    <property type="component" value="Unassembled WGS sequence"/>
</dbReference>
<proteinExistence type="predicted"/>
<organism evidence="1 2">
    <name type="scientific">Escherichia coli</name>
    <dbReference type="NCBI Taxonomy" id="562"/>
    <lineage>
        <taxon>Bacteria</taxon>
        <taxon>Pseudomonadati</taxon>
        <taxon>Pseudomonadota</taxon>
        <taxon>Gammaproteobacteria</taxon>
        <taxon>Enterobacterales</taxon>
        <taxon>Enterobacteriaceae</taxon>
        <taxon>Escherichia</taxon>
    </lineage>
</organism>
<gene>
    <name evidence="1" type="ORF">NCTC7928_01503</name>
</gene>
<evidence type="ECO:0000313" key="2">
    <source>
        <dbReference type="Proteomes" id="UP000254877"/>
    </source>
</evidence>
<reference evidence="1 2" key="1">
    <citation type="submission" date="2018-06" db="EMBL/GenBank/DDBJ databases">
        <authorList>
            <consortium name="Pathogen Informatics"/>
            <person name="Doyle S."/>
        </authorList>
    </citation>
    <scope>NUCLEOTIDE SEQUENCE [LARGE SCALE GENOMIC DNA]</scope>
    <source>
        <strain evidence="1 2">NCTC7928</strain>
    </source>
</reference>